<evidence type="ECO:0000313" key="3">
    <source>
        <dbReference type="EMBL" id="KAG8568563.1"/>
    </source>
</evidence>
<comment type="caution">
    <text evidence="3">The sequence shown here is derived from an EMBL/GenBank/DDBJ whole genome shotgun (WGS) entry which is preliminary data.</text>
</comment>
<dbReference type="GO" id="GO:0005634">
    <property type="term" value="C:nucleus"/>
    <property type="evidence" value="ECO:0007669"/>
    <property type="project" value="TreeGrafter"/>
</dbReference>
<proteinExistence type="predicted"/>
<organism evidence="3 4">
    <name type="scientific">Engystomops pustulosus</name>
    <name type="common">Tungara frog</name>
    <name type="synonym">Physalaemus pustulosus</name>
    <dbReference type="NCBI Taxonomy" id="76066"/>
    <lineage>
        <taxon>Eukaryota</taxon>
        <taxon>Metazoa</taxon>
        <taxon>Chordata</taxon>
        <taxon>Craniata</taxon>
        <taxon>Vertebrata</taxon>
        <taxon>Euteleostomi</taxon>
        <taxon>Amphibia</taxon>
        <taxon>Batrachia</taxon>
        <taxon>Anura</taxon>
        <taxon>Neobatrachia</taxon>
        <taxon>Hyloidea</taxon>
        <taxon>Leptodactylidae</taxon>
        <taxon>Leiuperinae</taxon>
        <taxon>Engystomops</taxon>
    </lineage>
</organism>
<dbReference type="GO" id="GO:0051059">
    <property type="term" value="F:NF-kappaB binding"/>
    <property type="evidence" value="ECO:0007669"/>
    <property type="project" value="TreeGrafter"/>
</dbReference>
<dbReference type="Proteomes" id="UP000824782">
    <property type="component" value="Unassembled WGS sequence"/>
</dbReference>
<gene>
    <name evidence="3" type="ORF">GDO81_014064</name>
</gene>
<reference evidence="3" key="1">
    <citation type="thesis" date="2020" institute="ProQuest LLC" country="789 East Eisenhower Parkway, Ann Arbor, MI, USA">
        <title>Comparative Genomics and Chromosome Evolution.</title>
        <authorList>
            <person name="Mudd A.B."/>
        </authorList>
    </citation>
    <scope>NUCLEOTIDE SEQUENCE</scope>
    <source>
        <strain evidence="3">237g6f4</strain>
        <tissue evidence="3">Blood</tissue>
    </source>
</reference>
<evidence type="ECO:0000313" key="4">
    <source>
        <dbReference type="Proteomes" id="UP000824782"/>
    </source>
</evidence>
<protein>
    <submittedName>
        <fullName evidence="3">Uncharacterized protein</fullName>
    </submittedName>
</protein>
<name>A0AAV7B7M1_ENGPU</name>
<evidence type="ECO:0000256" key="2">
    <source>
        <dbReference type="ARBA" id="ARBA00023043"/>
    </source>
</evidence>
<dbReference type="AlphaFoldDB" id="A0AAV7B7M1"/>
<accession>A0AAV7B7M1</accession>
<feature type="non-terminal residue" evidence="3">
    <location>
        <position position="86"/>
    </location>
</feature>
<dbReference type="InterPro" id="IPR050776">
    <property type="entry name" value="Ank_Repeat/CDKN_Inhibitor"/>
</dbReference>
<dbReference type="PANTHER" id="PTHR24201">
    <property type="entry name" value="ANK_REP_REGION DOMAIN-CONTAINING PROTEIN"/>
    <property type="match status" value="1"/>
</dbReference>
<keyword evidence="4" id="KW-1185">Reference proteome</keyword>
<dbReference type="EMBL" id="WNYA01000006">
    <property type="protein sequence ID" value="KAG8568563.1"/>
    <property type="molecule type" value="Genomic_DNA"/>
</dbReference>
<keyword evidence="2" id="KW-0040">ANK repeat</keyword>
<dbReference type="PANTHER" id="PTHR24201:SF2">
    <property type="entry name" value="ANKYRIN REPEAT DOMAIN-CONTAINING PROTEIN 42"/>
    <property type="match status" value="1"/>
</dbReference>
<sequence length="86" mass="10070">MEGHLHCLKFLLSKVSSFTRAVEARNNKGENPKELARRFYKERIIQYIDSMEYERDHPEEGENLVFPAHVAALKGDLVTLRKLVER</sequence>
<keyword evidence="1" id="KW-0677">Repeat</keyword>
<evidence type="ECO:0000256" key="1">
    <source>
        <dbReference type="ARBA" id="ARBA00022737"/>
    </source>
</evidence>